<accession>A0A1F5CBC5</accession>
<protein>
    <recommendedName>
        <fullName evidence="4">Serine protease</fullName>
    </recommendedName>
</protein>
<dbReference type="Pfam" id="PF13365">
    <property type="entry name" value="Trypsin_2"/>
    <property type="match status" value="1"/>
</dbReference>
<evidence type="ECO:0008006" key="4">
    <source>
        <dbReference type="Google" id="ProtNLM"/>
    </source>
</evidence>
<dbReference type="AlphaFoldDB" id="A0A1F5CBC5"/>
<feature type="signal peptide" evidence="1">
    <location>
        <begin position="1"/>
        <end position="23"/>
    </location>
</feature>
<comment type="caution">
    <text evidence="2">The sequence shown here is derived from an EMBL/GenBank/DDBJ whole genome shotgun (WGS) entry which is preliminary data.</text>
</comment>
<evidence type="ECO:0000313" key="3">
    <source>
        <dbReference type="Proteomes" id="UP000177197"/>
    </source>
</evidence>
<dbReference type="Proteomes" id="UP000177197">
    <property type="component" value="Unassembled WGS sequence"/>
</dbReference>
<reference evidence="2 3" key="1">
    <citation type="journal article" date="2016" name="Nat. Commun.">
        <title>Thousands of microbial genomes shed light on interconnected biogeochemical processes in an aquifer system.</title>
        <authorList>
            <person name="Anantharaman K."/>
            <person name="Brown C.T."/>
            <person name="Hug L.A."/>
            <person name="Sharon I."/>
            <person name="Castelle C.J."/>
            <person name="Probst A.J."/>
            <person name="Thomas B.C."/>
            <person name="Singh A."/>
            <person name="Wilkins M.J."/>
            <person name="Karaoz U."/>
            <person name="Brodie E.L."/>
            <person name="Williams K.H."/>
            <person name="Hubbard S.S."/>
            <person name="Banfield J.F."/>
        </authorList>
    </citation>
    <scope>NUCLEOTIDE SEQUENCE [LARGE SCALE GENOMIC DNA]</scope>
</reference>
<name>A0A1F5CBC5_9BACT</name>
<dbReference type="InterPro" id="IPR009003">
    <property type="entry name" value="Peptidase_S1_PA"/>
</dbReference>
<dbReference type="EMBL" id="MEYV01000011">
    <property type="protein sequence ID" value="OGD40160.1"/>
    <property type="molecule type" value="Genomic_DNA"/>
</dbReference>
<proteinExistence type="predicted"/>
<organism evidence="2 3">
    <name type="scientific">Candidatus Azambacteria bacterium RIFCSPLOWO2_02_FULL_44_14</name>
    <dbReference type="NCBI Taxonomy" id="1797306"/>
    <lineage>
        <taxon>Bacteria</taxon>
        <taxon>Candidatus Azamiibacteriota</taxon>
    </lineage>
</organism>
<dbReference type="Gene3D" id="2.40.10.120">
    <property type="match status" value="1"/>
</dbReference>
<feature type="chain" id="PRO_5009518200" description="Serine protease" evidence="1">
    <location>
        <begin position="24"/>
        <end position="271"/>
    </location>
</feature>
<keyword evidence="1" id="KW-0732">Signal</keyword>
<sequence>MKIGVRILFVLLVLILAPLSALADESSIVEYASAQKEFRRAIFRSEVKIHTSVLVRDGLWKNGIGTGVVVGRENQPDKTIFYVITAAHVLLTENSELLKETKIVAAFPEKSIAFPVAQTGYSAKFLFVAWNLEYVLLQVEVPNSDLGKLDVAVASIAQKAPERLESFWVSGYLRGTLPVVNQAYFVRAVVNERGQAGEFVYFLLLNFFFIADGISGPGMSGGGVFNAKGELMAMTWAVESDHIVNAIPAFLIRQDFTARLEVLKNKPKAGE</sequence>
<gene>
    <name evidence="2" type="ORF">A3I30_02740</name>
</gene>
<dbReference type="SUPFAM" id="SSF50494">
    <property type="entry name" value="Trypsin-like serine proteases"/>
    <property type="match status" value="1"/>
</dbReference>
<evidence type="ECO:0000256" key="1">
    <source>
        <dbReference type="SAM" id="SignalP"/>
    </source>
</evidence>
<evidence type="ECO:0000313" key="2">
    <source>
        <dbReference type="EMBL" id="OGD40160.1"/>
    </source>
</evidence>